<dbReference type="PANTHER" id="PTHR11895">
    <property type="entry name" value="TRANSAMIDASE"/>
    <property type="match status" value="1"/>
</dbReference>
<comment type="similarity">
    <text evidence="1">Belongs to the amidase family.</text>
</comment>
<protein>
    <submittedName>
        <fullName evidence="3">Amidase</fullName>
    </submittedName>
</protein>
<dbReference type="Gene3D" id="3.90.1300.10">
    <property type="entry name" value="Amidase signature (AS) domain"/>
    <property type="match status" value="1"/>
</dbReference>
<name>A0ABU2H269_9ACTN</name>
<proteinExistence type="inferred from homology"/>
<keyword evidence="4" id="KW-1185">Reference proteome</keyword>
<evidence type="ECO:0000313" key="3">
    <source>
        <dbReference type="EMBL" id="MDS1268910.1"/>
    </source>
</evidence>
<organism evidence="3 4">
    <name type="scientific">Lipingzhangella rawalii</name>
    <dbReference type="NCBI Taxonomy" id="2055835"/>
    <lineage>
        <taxon>Bacteria</taxon>
        <taxon>Bacillati</taxon>
        <taxon>Actinomycetota</taxon>
        <taxon>Actinomycetes</taxon>
        <taxon>Streptosporangiales</taxon>
        <taxon>Nocardiopsidaceae</taxon>
        <taxon>Lipingzhangella</taxon>
    </lineage>
</organism>
<dbReference type="InterPro" id="IPR000120">
    <property type="entry name" value="Amidase"/>
</dbReference>
<dbReference type="InterPro" id="IPR023631">
    <property type="entry name" value="Amidase_dom"/>
</dbReference>
<sequence length="463" mass="48149">MDAAELTLTQAHRAIARAEVSPVELLDAVCTRVAALDSHLNATVAVFHDAARSCARAAEREIVRNGPRGPLHGIPISVKEIVDLAGVPTLAGSASRAAHPDAHVPARDAVAVRRLREAGAIVFATSRSHELAYGVTTPRTHNPWRYDRSPGGSSGGAAALVAARCGPVALGTDTAGSVRIPASVCGTVGLKPTPGLVPRTGIVPLSETLDTPGPLGRTVDDTAAVLAVLTGMDLNPGLPDATRLPNGLNLSEVRIGVPTTYFFDGCDPEIAAATHRTIAALDELGAQTREVALPYGQELATAGGIVVGAEAGAEHGGLLEEDPDSLTDEVRSKLAVGRDISAVDYLDAQRTLRSVSRRWDAVLRDIDVLVTPTLAATARPFGAASTDPGQDPRIRHTRLTQPANLTGRPAITIPCGLDTADIPMGVQLIGRAHEENTLLAVARAVEMTVAWSDRVPLAADTAQ</sequence>
<dbReference type="PROSITE" id="PS00571">
    <property type="entry name" value="AMIDASES"/>
    <property type="match status" value="1"/>
</dbReference>
<dbReference type="RefSeq" id="WP_310910418.1">
    <property type="nucleotide sequence ID" value="NZ_JAVLVT010000001.1"/>
</dbReference>
<comment type="caution">
    <text evidence="3">The sequence shown here is derived from an EMBL/GenBank/DDBJ whole genome shotgun (WGS) entry which is preliminary data.</text>
</comment>
<dbReference type="InterPro" id="IPR020556">
    <property type="entry name" value="Amidase_CS"/>
</dbReference>
<evidence type="ECO:0000256" key="1">
    <source>
        <dbReference type="ARBA" id="ARBA00009199"/>
    </source>
</evidence>
<dbReference type="SUPFAM" id="SSF75304">
    <property type="entry name" value="Amidase signature (AS) enzymes"/>
    <property type="match status" value="1"/>
</dbReference>
<accession>A0ABU2H269</accession>
<evidence type="ECO:0000259" key="2">
    <source>
        <dbReference type="Pfam" id="PF01425"/>
    </source>
</evidence>
<reference evidence="4" key="1">
    <citation type="submission" date="2023-07" db="EMBL/GenBank/DDBJ databases">
        <title>Novel species in the genus Lipingzhangella isolated from Sambhar Salt Lake.</title>
        <authorList>
            <person name="Jiya N."/>
            <person name="Kajale S."/>
            <person name="Sharma A."/>
        </authorList>
    </citation>
    <scope>NUCLEOTIDE SEQUENCE [LARGE SCALE GENOMIC DNA]</scope>
    <source>
        <strain evidence="4">LS1_29</strain>
    </source>
</reference>
<dbReference type="Pfam" id="PF01425">
    <property type="entry name" value="Amidase"/>
    <property type="match status" value="1"/>
</dbReference>
<evidence type="ECO:0000313" key="4">
    <source>
        <dbReference type="Proteomes" id="UP001250214"/>
    </source>
</evidence>
<feature type="domain" description="Amidase" evidence="2">
    <location>
        <begin position="24"/>
        <end position="439"/>
    </location>
</feature>
<dbReference type="PANTHER" id="PTHR11895:SF7">
    <property type="entry name" value="GLUTAMYL-TRNA(GLN) AMIDOTRANSFERASE SUBUNIT A, MITOCHONDRIAL"/>
    <property type="match status" value="1"/>
</dbReference>
<dbReference type="InterPro" id="IPR036928">
    <property type="entry name" value="AS_sf"/>
</dbReference>
<dbReference type="Proteomes" id="UP001250214">
    <property type="component" value="Unassembled WGS sequence"/>
</dbReference>
<gene>
    <name evidence="3" type="ORF">RIF23_01230</name>
</gene>
<dbReference type="EMBL" id="JAVLVT010000001">
    <property type="protein sequence ID" value="MDS1268910.1"/>
    <property type="molecule type" value="Genomic_DNA"/>
</dbReference>